<dbReference type="Proteomes" id="UP001441944">
    <property type="component" value="Unassembled WGS sequence"/>
</dbReference>
<dbReference type="InterPro" id="IPR006311">
    <property type="entry name" value="TAT_signal"/>
</dbReference>
<protein>
    <submittedName>
        <fullName evidence="1">DUF1501 domain-containing protein</fullName>
    </submittedName>
</protein>
<evidence type="ECO:0000313" key="2">
    <source>
        <dbReference type="Proteomes" id="UP001441944"/>
    </source>
</evidence>
<dbReference type="InterPro" id="IPR010869">
    <property type="entry name" value="DUF1501"/>
</dbReference>
<organism evidence="1 2">
    <name type="scientific">Pseudophaeobacter arcticus</name>
    <dbReference type="NCBI Taxonomy" id="385492"/>
    <lineage>
        <taxon>Bacteria</taxon>
        <taxon>Pseudomonadati</taxon>
        <taxon>Pseudomonadota</taxon>
        <taxon>Alphaproteobacteria</taxon>
        <taxon>Rhodobacterales</taxon>
        <taxon>Paracoccaceae</taxon>
        <taxon>Pseudophaeobacter</taxon>
    </lineage>
</organism>
<name>A0ABQ0AHI5_9RHOB</name>
<dbReference type="Pfam" id="PF07394">
    <property type="entry name" value="DUF1501"/>
    <property type="match status" value="1"/>
</dbReference>
<gene>
    <name evidence="1" type="ORF">NBRC116598_07850</name>
</gene>
<evidence type="ECO:0000313" key="1">
    <source>
        <dbReference type="EMBL" id="GAA6195341.1"/>
    </source>
</evidence>
<dbReference type="EMBL" id="BAABWU010000002">
    <property type="protein sequence ID" value="GAA6195341.1"/>
    <property type="molecule type" value="Genomic_DNA"/>
</dbReference>
<dbReference type="PROSITE" id="PS51318">
    <property type="entry name" value="TAT"/>
    <property type="match status" value="1"/>
</dbReference>
<comment type="caution">
    <text evidence="1">The sequence shown here is derived from an EMBL/GenBank/DDBJ whole genome shotgun (WGS) entry which is preliminary data.</text>
</comment>
<keyword evidence="2" id="KW-1185">Reference proteome</keyword>
<proteinExistence type="predicted"/>
<sequence>MVHRALSRRTFLTRSGLVGCSLAASPLITPVSLAAAPWDQRLVVIILRGGMDGLDAIRPYGDPDFAGHRPGLVRQGGLEAGPDLDLDGFFALHPDLAEVMPLWQQGELAFVQAVSTPYRDRRSHFDGQDLLEAGTMGLGERRDGWLNRMLQVQNRPTARTAFAIGHGELQLLHGAAPVSDWAPDAELALSPQAEQLAGVLMQEDPLFSAALSEALALSRSDLAPGRTGGAGDMTQAASTGGMMEMPRAGRGQAHLKLAEFAAKQLRGETRVASFSLNGWDTHSRQKRSLGAALKRLSGCILALKQGVGPAVWDKTAVVAMTEFGRTVRENGTGGTDHGTGGTMVLAGGAIRGGRVYGRWPGLEEAALYNRRDLMPTGDVREVCAWIMRGITGTGISDLETKVFPGMQMAQDPGFLR</sequence>
<dbReference type="PANTHER" id="PTHR43737:SF1">
    <property type="entry name" value="DUF1501 DOMAIN-CONTAINING PROTEIN"/>
    <property type="match status" value="1"/>
</dbReference>
<reference evidence="1 2" key="1">
    <citation type="submission" date="2024-04" db="EMBL/GenBank/DDBJ databases">
        <title>Draft genome sequence of Pseudophaeobacter arcticus NBRC 116598.</title>
        <authorList>
            <person name="Miyakawa T."/>
            <person name="Kusuya Y."/>
            <person name="Miura T."/>
        </authorList>
    </citation>
    <scope>NUCLEOTIDE SEQUENCE [LARGE SCALE GENOMIC DNA]</scope>
    <source>
        <strain evidence="1 2">SU-CL00105</strain>
    </source>
</reference>
<accession>A0ABQ0AHI5</accession>
<dbReference type="PANTHER" id="PTHR43737">
    <property type="entry name" value="BLL7424 PROTEIN"/>
    <property type="match status" value="1"/>
</dbReference>
<dbReference type="RefSeq" id="WP_295446940.1">
    <property type="nucleotide sequence ID" value="NZ_BAABWU010000002.1"/>
</dbReference>